<dbReference type="GO" id="GO:0003676">
    <property type="term" value="F:nucleic acid binding"/>
    <property type="evidence" value="ECO:0007669"/>
    <property type="project" value="InterPro"/>
</dbReference>
<dbReference type="PANTHER" id="PTHR37984:SF15">
    <property type="entry name" value="INTEGRASE CATALYTIC DOMAIN-CONTAINING PROTEIN"/>
    <property type="match status" value="1"/>
</dbReference>
<dbReference type="Gene3D" id="3.30.420.10">
    <property type="entry name" value="Ribonuclease H-like superfamily/Ribonuclease H"/>
    <property type="match status" value="1"/>
</dbReference>
<dbReference type="InterPro" id="IPR036397">
    <property type="entry name" value="RNaseH_sf"/>
</dbReference>
<dbReference type="InterPro" id="IPR012337">
    <property type="entry name" value="RNaseH-like_sf"/>
</dbReference>
<dbReference type="InterPro" id="IPR050951">
    <property type="entry name" value="Retrovirus_Pol_polyprotein"/>
</dbReference>
<name>A0A817UM09_9BILA</name>
<evidence type="ECO:0000313" key="2">
    <source>
        <dbReference type="EMBL" id="CAF3333148.1"/>
    </source>
</evidence>
<sequence>MIRLIWTSRKKIIVFEDIDCMSHFIKKRSTITTTTPDPVTSVEGDAVVIPLEQVDIDAQTKKMSKQSLRTVLAVRDCTATTAARFLIDEVILKYGTPKCILTDNGTHFTAKMMTELFKQIGITHLYSTPYHPMTNGQIERFNATMDAKIAALSNEKRTNWDEQLPFVTFNYSTTIHRTTNQIPFELIYGRKPILPFDQQQPLVTLSQDPEHKTKLNQHLSVLTEQAKTKILEQQRKYKERYDRFRTNPTYKINDIILIKTLNKRNKFDIRYEGPFKITQQLGKKTFIVQHIKKHTLVRQVTIDVIIPLYERKSMD</sequence>
<dbReference type="SUPFAM" id="SSF53098">
    <property type="entry name" value="Ribonuclease H-like"/>
    <property type="match status" value="1"/>
</dbReference>
<dbReference type="PANTHER" id="PTHR37984">
    <property type="entry name" value="PROTEIN CBG26694"/>
    <property type="match status" value="1"/>
</dbReference>
<organism evidence="2 3">
    <name type="scientific">Rotaria socialis</name>
    <dbReference type="NCBI Taxonomy" id="392032"/>
    <lineage>
        <taxon>Eukaryota</taxon>
        <taxon>Metazoa</taxon>
        <taxon>Spiralia</taxon>
        <taxon>Gnathifera</taxon>
        <taxon>Rotifera</taxon>
        <taxon>Eurotatoria</taxon>
        <taxon>Bdelloidea</taxon>
        <taxon>Philodinida</taxon>
        <taxon>Philodinidae</taxon>
        <taxon>Rotaria</taxon>
    </lineage>
</organism>
<evidence type="ECO:0000313" key="3">
    <source>
        <dbReference type="Proteomes" id="UP000663865"/>
    </source>
</evidence>
<comment type="caution">
    <text evidence="2">The sequence shown here is derived from an EMBL/GenBank/DDBJ whole genome shotgun (WGS) entry which is preliminary data.</text>
</comment>
<dbReference type="PROSITE" id="PS50994">
    <property type="entry name" value="INTEGRASE"/>
    <property type="match status" value="1"/>
</dbReference>
<accession>A0A817UM09</accession>
<dbReference type="InterPro" id="IPR001584">
    <property type="entry name" value="Integrase_cat-core"/>
</dbReference>
<dbReference type="Proteomes" id="UP000663865">
    <property type="component" value="Unassembled WGS sequence"/>
</dbReference>
<protein>
    <recommendedName>
        <fullName evidence="1">Integrase catalytic domain-containing protein</fullName>
    </recommendedName>
</protein>
<dbReference type="EMBL" id="CAJNYV010000048">
    <property type="protein sequence ID" value="CAF3333148.1"/>
    <property type="molecule type" value="Genomic_DNA"/>
</dbReference>
<evidence type="ECO:0000259" key="1">
    <source>
        <dbReference type="PROSITE" id="PS50994"/>
    </source>
</evidence>
<gene>
    <name evidence="2" type="ORF">KIK155_LOCUS1910</name>
</gene>
<reference evidence="2" key="1">
    <citation type="submission" date="2021-02" db="EMBL/GenBank/DDBJ databases">
        <authorList>
            <person name="Nowell W R."/>
        </authorList>
    </citation>
    <scope>NUCLEOTIDE SEQUENCE</scope>
</reference>
<dbReference type="AlphaFoldDB" id="A0A817UM09"/>
<dbReference type="GO" id="GO:0015074">
    <property type="term" value="P:DNA integration"/>
    <property type="evidence" value="ECO:0007669"/>
    <property type="project" value="InterPro"/>
</dbReference>
<proteinExistence type="predicted"/>
<feature type="domain" description="Integrase catalytic" evidence="1">
    <location>
        <begin position="32"/>
        <end position="191"/>
    </location>
</feature>